<dbReference type="EMBL" id="BK013630">
    <property type="protein sequence ID" value="DAD50799.1"/>
    <property type="molecule type" value="Genomic_RNA"/>
</dbReference>
<keyword evidence="1" id="KW-0472">Membrane</keyword>
<proteinExistence type="predicted"/>
<protein>
    <submittedName>
        <fullName evidence="2">Uncharacterized protein</fullName>
    </submittedName>
</protein>
<organism evidence="2 3">
    <name type="scientific">ssRNA phage SRR5466364_2</name>
    <dbReference type="NCBI Taxonomy" id="2786396"/>
    <lineage>
        <taxon>Viruses</taxon>
        <taxon>Riboviria</taxon>
        <taxon>Orthornavirae</taxon>
        <taxon>Lenarviricota</taxon>
        <taxon>Leviviricetes</taxon>
        <taxon>Norzivirales</taxon>
        <taxon>Atkinsviridae</taxon>
        <taxon>Coughduvirus</taxon>
        <taxon>Coughduvirus asiohabitans</taxon>
        <taxon>Lehptevirus asiohabitans</taxon>
    </lineage>
</organism>
<keyword evidence="1" id="KW-1133">Transmembrane helix</keyword>
<dbReference type="GeneID" id="80397032"/>
<sequence length="64" mass="7720">TFRFINYEDIIMYFAIMKTLILCIFILLTGVYTPDIIDKVNDDLTLLLMKHQVSFYMYTYEYMG</sequence>
<evidence type="ECO:0000313" key="2">
    <source>
        <dbReference type="EMBL" id="DAD50799.1"/>
    </source>
</evidence>
<name>A0A8S5L029_9VIRU</name>
<gene>
    <name evidence="2" type="primary">SRR5466364_2_1</name>
</gene>
<accession>A0A8S5L029</accession>
<reference evidence="2" key="1">
    <citation type="submission" date="2020-09" db="EMBL/GenBank/DDBJ databases">
        <title>Leviviricetes taxonomy.</title>
        <authorList>
            <person name="Stockdale S.R."/>
            <person name="Callanan J."/>
            <person name="Adriaenssens E.M."/>
            <person name="Kuhn J.H."/>
            <person name="Rumnieks J."/>
            <person name="Shkoporov A."/>
            <person name="Draper L.A."/>
            <person name="Ross P."/>
            <person name="Hill C."/>
        </authorList>
    </citation>
    <scope>NUCLEOTIDE SEQUENCE</scope>
</reference>
<evidence type="ECO:0000313" key="3">
    <source>
        <dbReference type="Proteomes" id="UP000683240"/>
    </source>
</evidence>
<keyword evidence="3" id="KW-1185">Reference proteome</keyword>
<dbReference type="KEGG" id="vg:80397032"/>
<keyword evidence="1" id="KW-0812">Transmembrane</keyword>
<dbReference type="Proteomes" id="UP000683240">
    <property type="component" value="Segment"/>
</dbReference>
<feature type="non-terminal residue" evidence="2">
    <location>
        <position position="1"/>
    </location>
</feature>
<evidence type="ECO:0000256" key="1">
    <source>
        <dbReference type="SAM" id="Phobius"/>
    </source>
</evidence>
<dbReference type="RefSeq" id="YP_010768827.1">
    <property type="nucleotide sequence ID" value="NC_073801.1"/>
</dbReference>
<feature type="transmembrane region" description="Helical" evidence="1">
    <location>
        <begin position="12"/>
        <end position="32"/>
    </location>
</feature>